<dbReference type="PANTHER" id="PTHR24114">
    <property type="entry name" value="LEUCINE RICH REPEAT FAMILY PROTEIN"/>
    <property type="match status" value="1"/>
</dbReference>
<feature type="compositionally biased region" description="Basic residues" evidence="1">
    <location>
        <begin position="546"/>
        <end position="557"/>
    </location>
</feature>
<dbReference type="InterPro" id="IPR001611">
    <property type="entry name" value="Leu-rich_rpt"/>
</dbReference>
<dbReference type="PANTHER" id="PTHR24114:SF2">
    <property type="entry name" value="F-BOX DOMAIN-CONTAINING PROTEIN-RELATED"/>
    <property type="match status" value="1"/>
</dbReference>
<dbReference type="InterPro" id="IPR032675">
    <property type="entry name" value="LRR_dom_sf"/>
</dbReference>
<dbReference type="AlphaFoldDB" id="A0A0L7LSM5"/>
<evidence type="ECO:0000313" key="2">
    <source>
        <dbReference type="EMBL" id="KOB78478.1"/>
    </source>
</evidence>
<feature type="region of interest" description="Disordered" evidence="1">
    <location>
        <begin position="523"/>
        <end position="557"/>
    </location>
</feature>
<protein>
    <submittedName>
        <fullName evidence="2">Uncharacterized protein</fullName>
    </submittedName>
</protein>
<dbReference type="SMART" id="SM00368">
    <property type="entry name" value="LRR_RI"/>
    <property type="match status" value="6"/>
</dbReference>
<keyword evidence="3" id="KW-1185">Reference proteome</keyword>
<sequence>MSSSFNSSNEEVPVVEVVFTNTLDSSSEEPPREEWSSLLFEIPDENIKRIKYAENLYDPGSGEICPKYIPLSASSVFRHPFYNYPGVTDPGIINALLHPIPKILYTDDGQELYLALCKEMGICPVRCFYRNLLEDTINLNYYGVNPAGFRAIAMALKLNRYVKVLDLTDNWINEDGCFHLGEMFVSNITLTELNLTGCRIGPGGARQLCINLPLNRSLKTLNLSKNQLGDQGVEYLSFAVFKGADVTNVNLSYNSLSPKCILRLAEVFETNNKFTHLDLSWNFILSANAIYSLCQCLSANPNFEELNLSWNSLSGKRIGLAMKNLLKNPNIRKLILTKNKLEGPAIKAIGANLSKAKKLQTLDLSYNPLTPVDAMNLLLRLKARDVKLQNLIMEDVFVSLEFLEVREEILKLKYRKNTVITYGGIKASFKSVGTDMREIVLNRAAAIGNQSKKAPKDFALIILQLFKLDKQPMEFKLFTRTMRSLGMNLDDDLLQEILNQFRGPRTEKTFSINMAALHDYVKRKWPDKKLPPTPPPEIVVPDPPKKGKKDKKGKKGK</sequence>
<evidence type="ECO:0000256" key="1">
    <source>
        <dbReference type="SAM" id="MobiDB-lite"/>
    </source>
</evidence>
<accession>A0A0L7LSM5</accession>
<proteinExistence type="predicted"/>
<organism evidence="2 3">
    <name type="scientific">Operophtera brumata</name>
    <name type="common">Winter moth</name>
    <name type="synonym">Phalaena brumata</name>
    <dbReference type="NCBI Taxonomy" id="104452"/>
    <lineage>
        <taxon>Eukaryota</taxon>
        <taxon>Metazoa</taxon>
        <taxon>Ecdysozoa</taxon>
        <taxon>Arthropoda</taxon>
        <taxon>Hexapoda</taxon>
        <taxon>Insecta</taxon>
        <taxon>Pterygota</taxon>
        <taxon>Neoptera</taxon>
        <taxon>Endopterygota</taxon>
        <taxon>Lepidoptera</taxon>
        <taxon>Glossata</taxon>
        <taxon>Ditrysia</taxon>
        <taxon>Geometroidea</taxon>
        <taxon>Geometridae</taxon>
        <taxon>Larentiinae</taxon>
        <taxon>Operophtera</taxon>
    </lineage>
</organism>
<evidence type="ECO:0000313" key="3">
    <source>
        <dbReference type="Proteomes" id="UP000037510"/>
    </source>
</evidence>
<dbReference type="EMBL" id="JTDY01000167">
    <property type="protein sequence ID" value="KOB78478.1"/>
    <property type="molecule type" value="Genomic_DNA"/>
</dbReference>
<dbReference type="PROSITE" id="PS51450">
    <property type="entry name" value="LRR"/>
    <property type="match status" value="1"/>
</dbReference>
<comment type="caution">
    <text evidence="2">The sequence shown here is derived from an EMBL/GenBank/DDBJ whole genome shotgun (WGS) entry which is preliminary data.</text>
</comment>
<reference evidence="2 3" key="1">
    <citation type="journal article" date="2015" name="Genome Biol. Evol.">
        <title>The genome of winter moth (Operophtera brumata) provides a genomic perspective on sexual dimorphism and phenology.</title>
        <authorList>
            <person name="Derks M.F."/>
            <person name="Smit S."/>
            <person name="Salis L."/>
            <person name="Schijlen E."/>
            <person name="Bossers A."/>
            <person name="Mateman C."/>
            <person name="Pijl A.S."/>
            <person name="de Ridder D."/>
            <person name="Groenen M.A."/>
            <person name="Visser M.E."/>
            <person name="Megens H.J."/>
        </authorList>
    </citation>
    <scope>NUCLEOTIDE SEQUENCE [LARGE SCALE GENOMIC DNA]</scope>
    <source>
        <strain evidence="2">WM2013NL</strain>
        <tissue evidence="2">Head and thorax</tissue>
    </source>
</reference>
<dbReference type="Gene3D" id="3.80.10.10">
    <property type="entry name" value="Ribonuclease Inhibitor"/>
    <property type="match status" value="2"/>
</dbReference>
<dbReference type="STRING" id="104452.A0A0L7LSM5"/>
<dbReference type="InterPro" id="IPR052394">
    <property type="entry name" value="LRR-containing"/>
</dbReference>
<gene>
    <name evidence="2" type="ORF">OBRU01_02301</name>
</gene>
<name>A0A0L7LSM5_OPEBR</name>
<dbReference type="SUPFAM" id="SSF52047">
    <property type="entry name" value="RNI-like"/>
    <property type="match status" value="1"/>
</dbReference>
<feature type="compositionally biased region" description="Pro residues" evidence="1">
    <location>
        <begin position="531"/>
        <end position="542"/>
    </location>
</feature>
<dbReference type="Proteomes" id="UP000037510">
    <property type="component" value="Unassembled WGS sequence"/>
</dbReference>
<dbReference type="Pfam" id="PF13516">
    <property type="entry name" value="LRR_6"/>
    <property type="match status" value="5"/>
</dbReference>